<dbReference type="InterPro" id="IPR013597">
    <property type="entry name" value="Mat_intron_G2"/>
</dbReference>
<dbReference type="Proteomes" id="UP000218887">
    <property type="component" value="Unassembled WGS sequence"/>
</dbReference>
<accession>A0A2A2IF91</accession>
<protein>
    <recommendedName>
        <fullName evidence="1">Reverse transcriptase domain-containing protein</fullName>
    </recommendedName>
</protein>
<sequence length="189" mass="22689">MCKSEKGAERVMRSVSRFLEEELSLTVNQEKTKVVYARKEPFTFLGYEFIGDIQRIDPKKEAKFKKRVKEITRRNQTVDIQTLIKEKLNPYLRGWANYFRYGNVKTKFDDWDSWIRRRLRMVQLRSWRKVKNLHRLLRGKGWKEESLRGIRMLAWRSSKSPMVHAALDNKFFSELGLVSLVSVYDECYL</sequence>
<organism evidence="2 3">
    <name type="scientific">Virgibacillus profundi</name>
    <dbReference type="NCBI Taxonomy" id="2024555"/>
    <lineage>
        <taxon>Bacteria</taxon>
        <taxon>Bacillati</taxon>
        <taxon>Bacillota</taxon>
        <taxon>Bacilli</taxon>
        <taxon>Bacillales</taxon>
        <taxon>Bacillaceae</taxon>
        <taxon>Virgibacillus</taxon>
    </lineage>
</organism>
<dbReference type="AlphaFoldDB" id="A0A2A2IF91"/>
<dbReference type="PROSITE" id="PS50878">
    <property type="entry name" value="RT_POL"/>
    <property type="match status" value="1"/>
</dbReference>
<evidence type="ECO:0000313" key="3">
    <source>
        <dbReference type="Proteomes" id="UP000218887"/>
    </source>
</evidence>
<dbReference type="SUPFAM" id="SSF56672">
    <property type="entry name" value="DNA/RNA polymerases"/>
    <property type="match status" value="1"/>
</dbReference>
<evidence type="ECO:0000259" key="1">
    <source>
        <dbReference type="PROSITE" id="PS50878"/>
    </source>
</evidence>
<evidence type="ECO:0000313" key="2">
    <source>
        <dbReference type="EMBL" id="PAV30671.1"/>
    </source>
</evidence>
<gene>
    <name evidence="2" type="ORF">CIL05_06100</name>
</gene>
<proteinExistence type="predicted"/>
<reference evidence="2 3" key="1">
    <citation type="submission" date="2017-08" db="EMBL/GenBank/DDBJ databases">
        <title>Virgibacillus indicus sp. nov. and Virgibacillus profoundi sp. nov, two moderately halophilic bacteria isolated from marine sediment by using the Microfluidic Streak Plate.</title>
        <authorList>
            <person name="Xu B."/>
            <person name="Hu B."/>
            <person name="Wang J."/>
            <person name="Zhu Y."/>
            <person name="Huang L."/>
            <person name="Du W."/>
            <person name="Huang Y."/>
        </authorList>
    </citation>
    <scope>NUCLEOTIDE SEQUENCE [LARGE SCALE GENOMIC DNA]</scope>
    <source>
        <strain evidence="2 3">IO3-P3-H5</strain>
    </source>
</reference>
<dbReference type="EMBL" id="NPOA01000003">
    <property type="protein sequence ID" value="PAV30671.1"/>
    <property type="molecule type" value="Genomic_DNA"/>
</dbReference>
<dbReference type="Pfam" id="PF08388">
    <property type="entry name" value="GIIM"/>
    <property type="match status" value="1"/>
</dbReference>
<name>A0A2A2IF91_9BACI</name>
<comment type="caution">
    <text evidence="2">The sequence shown here is derived from an EMBL/GenBank/DDBJ whole genome shotgun (WGS) entry which is preliminary data.</text>
</comment>
<dbReference type="InterPro" id="IPR000477">
    <property type="entry name" value="RT_dom"/>
</dbReference>
<keyword evidence="3" id="KW-1185">Reference proteome</keyword>
<feature type="domain" description="Reverse transcriptase" evidence="1">
    <location>
        <begin position="1"/>
        <end position="49"/>
    </location>
</feature>
<dbReference type="InterPro" id="IPR043502">
    <property type="entry name" value="DNA/RNA_pol_sf"/>
</dbReference>